<dbReference type="Proteomes" id="UP000319829">
    <property type="component" value="Unassembled WGS sequence"/>
</dbReference>
<dbReference type="Gene3D" id="2.60.40.4070">
    <property type="match status" value="1"/>
</dbReference>
<evidence type="ECO:0000313" key="2">
    <source>
        <dbReference type="EMBL" id="TMQ55510.1"/>
    </source>
</evidence>
<evidence type="ECO:0000313" key="3">
    <source>
        <dbReference type="Proteomes" id="UP000319829"/>
    </source>
</evidence>
<protein>
    <recommendedName>
        <fullName evidence="1">FlgD/Vpr Ig-like domain-containing protein</fullName>
    </recommendedName>
</protein>
<dbReference type="Gene3D" id="2.60.120.380">
    <property type="match status" value="1"/>
</dbReference>
<reference evidence="2 3" key="1">
    <citation type="journal article" date="2019" name="Nat. Microbiol.">
        <title>Mediterranean grassland soil C-N compound turnover is dependent on rainfall and depth, and is mediated by genomically divergent microorganisms.</title>
        <authorList>
            <person name="Diamond S."/>
            <person name="Andeer P.F."/>
            <person name="Li Z."/>
            <person name="Crits-Christoph A."/>
            <person name="Burstein D."/>
            <person name="Anantharaman K."/>
            <person name="Lane K.R."/>
            <person name="Thomas B.C."/>
            <person name="Pan C."/>
            <person name="Northen T.R."/>
            <person name="Banfield J.F."/>
        </authorList>
    </citation>
    <scope>NUCLEOTIDE SEQUENCE [LARGE SCALE GENOMIC DNA]</scope>
    <source>
        <strain evidence="2">WS_4</strain>
    </source>
</reference>
<comment type="caution">
    <text evidence="2">The sequence shown here is derived from an EMBL/GenBank/DDBJ whole genome shotgun (WGS) entry which is preliminary data.</text>
</comment>
<accession>A0A538SVT2</accession>
<sequence length="345" mass="37572">PALRFFFVPSGKRRAGGTATGRRSLLQTDLLFRASPWGRWQPWASVASRGSAIDVDGLDHVGGFWTTQSVDKHGHRSINSSVVFTSPFHITGDGAWDDDEPNGNVDGATPLVLPVELRRETIFPAGDRDYYTFQGNPGETIDATAFRLLRPSGYNDLDLIMQLFDDSGRLVASDDNSYFETNPRITLEVPQPSSGSASGPRRFVLLVADIGGSPISPSSAPRVLAQLDYGMNITVGGLAAKQHQSPSTTERFRFRLAGPNPATGQARLLYVLPRDAAHVPVRMEFYNVQGRRVRSLVTRDGQTPGSHLVIWDGTDDQGRSVPSGTYYARMSAGSIKGGQKISILR</sequence>
<dbReference type="EMBL" id="VBOU01000022">
    <property type="protein sequence ID" value="TMQ55510.1"/>
    <property type="molecule type" value="Genomic_DNA"/>
</dbReference>
<organism evidence="2 3">
    <name type="scientific">Eiseniibacteriota bacterium</name>
    <dbReference type="NCBI Taxonomy" id="2212470"/>
    <lineage>
        <taxon>Bacteria</taxon>
        <taxon>Candidatus Eiseniibacteriota</taxon>
    </lineage>
</organism>
<dbReference type="Pfam" id="PF13860">
    <property type="entry name" value="FlgD_ig"/>
    <property type="match status" value="1"/>
</dbReference>
<gene>
    <name evidence="2" type="ORF">E6K74_03055</name>
</gene>
<feature type="domain" description="FlgD/Vpr Ig-like" evidence="1">
    <location>
        <begin position="270"/>
        <end position="332"/>
    </location>
</feature>
<evidence type="ECO:0000259" key="1">
    <source>
        <dbReference type="Pfam" id="PF13860"/>
    </source>
</evidence>
<proteinExistence type="predicted"/>
<name>A0A538SVT2_UNCEI</name>
<dbReference type="InterPro" id="IPR025965">
    <property type="entry name" value="FlgD/Vpr_Ig-like"/>
</dbReference>
<dbReference type="AlphaFoldDB" id="A0A538SVT2"/>
<feature type="non-terminal residue" evidence="2">
    <location>
        <position position="1"/>
    </location>
</feature>